<reference evidence="1" key="1">
    <citation type="submission" date="2020-05" db="EMBL/GenBank/DDBJ databases">
        <title>Large-scale comparative analyses of tick genomes elucidate their genetic diversity and vector capacities.</title>
        <authorList>
            <person name="Jia N."/>
            <person name="Wang J."/>
            <person name="Shi W."/>
            <person name="Du L."/>
            <person name="Sun Y."/>
            <person name="Zhan W."/>
            <person name="Jiang J."/>
            <person name="Wang Q."/>
            <person name="Zhang B."/>
            <person name="Ji P."/>
            <person name="Sakyi L.B."/>
            <person name="Cui X."/>
            <person name="Yuan T."/>
            <person name="Jiang B."/>
            <person name="Yang W."/>
            <person name="Lam T.T.-Y."/>
            <person name="Chang Q."/>
            <person name="Ding S."/>
            <person name="Wang X."/>
            <person name="Zhu J."/>
            <person name="Ruan X."/>
            <person name="Zhao L."/>
            <person name="Wei J."/>
            <person name="Que T."/>
            <person name="Du C."/>
            <person name="Cheng J."/>
            <person name="Dai P."/>
            <person name="Han X."/>
            <person name="Huang E."/>
            <person name="Gao Y."/>
            <person name="Liu J."/>
            <person name="Shao H."/>
            <person name="Ye R."/>
            <person name="Li L."/>
            <person name="Wei W."/>
            <person name="Wang X."/>
            <person name="Wang C."/>
            <person name="Yang T."/>
            <person name="Huo Q."/>
            <person name="Li W."/>
            <person name="Guo W."/>
            <person name="Chen H."/>
            <person name="Zhou L."/>
            <person name="Ni X."/>
            <person name="Tian J."/>
            <person name="Zhou Y."/>
            <person name="Sheng Y."/>
            <person name="Liu T."/>
            <person name="Pan Y."/>
            <person name="Xia L."/>
            <person name="Li J."/>
            <person name="Zhao F."/>
            <person name="Cao W."/>
        </authorList>
    </citation>
    <scope>NUCLEOTIDE SEQUENCE</scope>
    <source>
        <strain evidence="1">Hyas-2018</strain>
    </source>
</reference>
<dbReference type="Proteomes" id="UP000821845">
    <property type="component" value="Chromosome 2"/>
</dbReference>
<proteinExistence type="predicted"/>
<evidence type="ECO:0000313" key="1">
    <source>
        <dbReference type="EMBL" id="KAH6940219.1"/>
    </source>
</evidence>
<dbReference type="EMBL" id="CM023482">
    <property type="protein sequence ID" value="KAH6940219.1"/>
    <property type="molecule type" value="Genomic_DNA"/>
</dbReference>
<gene>
    <name evidence="1" type="ORF">HPB50_026341</name>
</gene>
<name>A0ACB7T2K3_HYAAI</name>
<protein>
    <submittedName>
        <fullName evidence="1">Uncharacterized protein</fullName>
    </submittedName>
</protein>
<sequence length="820" mass="91077">MEFERVLKEVGGFGLFNKTIMLGALVLATWNTALCYFFHVFLLIAPPSQWCFVNGTSLEDFPDTSVLPRRRCQMVSLPYDAGNASVANGSASTCPTGWKFDPTEFFTTVTMENQWVCGESWKMYAVHTAYWSGSMTGYFVSGILADKIGRKKTALLLIVVGSSCNLLGAFFSQFLSYTILKFFAAAGSYTVTTTVFVLVMEYTISERRTLVAFIWASSWTVLATMLPWYAYLLQNWRVLIVTNGSMSLFLLVIFWWVPESSSWLLSVNRKKEARAILQRIARINGKDVSEEQLDKLLKKTASDAQSHAVSEEAPSFWKGTMLMIKSPNIRKIMVLIYLGWFIVCMCYNVTTLELGRLGLNIYSTYSIAIACEFPVNIICISSLDKLGRRWPNSIFTLIGGAVCLIMWLLRTESATWTLVMATMLIMAFAGGYNITYQMASEVFPTVVRGRAVLLQRLLGDAGGLLGAQVASLAELDEYLPMLVMGCLALLGSVLVFFLPETVGTAMPQTIEDGERFGRDQGLWFCPFFTKAAQDTTQDDSPNTQSERSSQAPRSRTPSSADVTQSMEFEKVLEEVGGFGLFNKTIMMVALVMATGNTAMAYFFHVFLLIAPTSQWCFVNGTSFEDFADVAALPQRRCQLVSMSSDGVNATTVDGNALTCPTGWKFNPAEFFTTVAMENGWVCAESWKTYTIHTVFWAGSMTSCLASGLLADKIGRRKTALLLIAVGSTSNLLGAFFSDFYSYTTLRFFAAAAAYPVTTTVFVLVMEYTVAEKRTLIAFIWSITWTVFGALSPWYAYLLQNWRALTETSASFSAVLFVMTL</sequence>
<keyword evidence="2" id="KW-1185">Reference proteome</keyword>
<evidence type="ECO:0000313" key="2">
    <source>
        <dbReference type="Proteomes" id="UP000821845"/>
    </source>
</evidence>
<comment type="caution">
    <text evidence="1">The sequence shown here is derived from an EMBL/GenBank/DDBJ whole genome shotgun (WGS) entry which is preliminary data.</text>
</comment>
<accession>A0ACB7T2K3</accession>
<organism evidence="1 2">
    <name type="scientific">Hyalomma asiaticum</name>
    <name type="common">Tick</name>
    <dbReference type="NCBI Taxonomy" id="266040"/>
    <lineage>
        <taxon>Eukaryota</taxon>
        <taxon>Metazoa</taxon>
        <taxon>Ecdysozoa</taxon>
        <taxon>Arthropoda</taxon>
        <taxon>Chelicerata</taxon>
        <taxon>Arachnida</taxon>
        <taxon>Acari</taxon>
        <taxon>Parasitiformes</taxon>
        <taxon>Ixodida</taxon>
        <taxon>Ixodoidea</taxon>
        <taxon>Ixodidae</taxon>
        <taxon>Hyalomminae</taxon>
        <taxon>Hyalomma</taxon>
    </lineage>
</organism>